<evidence type="ECO:0000313" key="2">
    <source>
        <dbReference type="EMBL" id="RYR33856.1"/>
    </source>
</evidence>
<accession>A0A445B5F6</accession>
<gene>
    <name evidence="2" type="ORF">Ahy_A10g048507</name>
</gene>
<protein>
    <submittedName>
        <fullName evidence="2">Uncharacterized protein</fullName>
    </submittedName>
</protein>
<feature type="region of interest" description="Disordered" evidence="1">
    <location>
        <begin position="71"/>
        <end position="95"/>
    </location>
</feature>
<proteinExistence type="predicted"/>
<reference evidence="2 3" key="1">
    <citation type="submission" date="2019-01" db="EMBL/GenBank/DDBJ databases">
        <title>Sequencing of cultivated peanut Arachis hypogaea provides insights into genome evolution and oil improvement.</title>
        <authorList>
            <person name="Chen X."/>
        </authorList>
    </citation>
    <scope>NUCLEOTIDE SEQUENCE [LARGE SCALE GENOMIC DNA]</scope>
    <source>
        <strain evidence="3">cv. Fuhuasheng</strain>
        <tissue evidence="2">Leaves</tissue>
    </source>
</reference>
<dbReference type="EMBL" id="SDMP01000010">
    <property type="protein sequence ID" value="RYR33856.1"/>
    <property type="molecule type" value="Genomic_DNA"/>
</dbReference>
<sequence length="95" mass="10821">MEGHNRTICHVRRCISQLEGRGIDTFDNDLDDHMNIEDDSQVYDENASYINNKVFSNLQLAIALQQQEFEQQPPLHNTQQSSVTSGSKMITGPQK</sequence>
<evidence type="ECO:0000256" key="1">
    <source>
        <dbReference type="SAM" id="MobiDB-lite"/>
    </source>
</evidence>
<dbReference type="AlphaFoldDB" id="A0A445B5F6"/>
<name>A0A445B5F6_ARAHY</name>
<dbReference type="Proteomes" id="UP000289738">
    <property type="component" value="Chromosome A10"/>
</dbReference>
<keyword evidence="3" id="KW-1185">Reference proteome</keyword>
<organism evidence="2 3">
    <name type="scientific">Arachis hypogaea</name>
    <name type="common">Peanut</name>
    <dbReference type="NCBI Taxonomy" id="3818"/>
    <lineage>
        <taxon>Eukaryota</taxon>
        <taxon>Viridiplantae</taxon>
        <taxon>Streptophyta</taxon>
        <taxon>Embryophyta</taxon>
        <taxon>Tracheophyta</taxon>
        <taxon>Spermatophyta</taxon>
        <taxon>Magnoliopsida</taxon>
        <taxon>eudicotyledons</taxon>
        <taxon>Gunneridae</taxon>
        <taxon>Pentapetalae</taxon>
        <taxon>rosids</taxon>
        <taxon>fabids</taxon>
        <taxon>Fabales</taxon>
        <taxon>Fabaceae</taxon>
        <taxon>Papilionoideae</taxon>
        <taxon>50 kb inversion clade</taxon>
        <taxon>dalbergioids sensu lato</taxon>
        <taxon>Dalbergieae</taxon>
        <taxon>Pterocarpus clade</taxon>
        <taxon>Arachis</taxon>
    </lineage>
</organism>
<comment type="caution">
    <text evidence="2">The sequence shown here is derived from an EMBL/GenBank/DDBJ whole genome shotgun (WGS) entry which is preliminary data.</text>
</comment>
<evidence type="ECO:0000313" key="3">
    <source>
        <dbReference type="Proteomes" id="UP000289738"/>
    </source>
</evidence>
<feature type="compositionally biased region" description="Polar residues" evidence="1">
    <location>
        <begin position="76"/>
        <end position="95"/>
    </location>
</feature>